<dbReference type="NCBIfam" id="TIGR00229">
    <property type="entry name" value="sensory_box"/>
    <property type="match status" value="1"/>
</dbReference>
<dbReference type="Pfam" id="PF00672">
    <property type="entry name" value="HAMP"/>
    <property type="match status" value="1"/>
</dbReference>
<evidence type="ECO:0000313" key="11">
    <source>
        <dbReference type="Proteomes" id="UP000305881"/>
    </source>
</evidence>
<dbReference type="EMBL" id="CP035467">
    <property type="protein sequence ID" value="QCW84516.1"/>
    <property type="molecule type" value="Genomic_DNA"/>
</dbReference>
<dbReference type="Proteomes" id="UP000305881">
    <property type="component" value="Chromosome"/>
</dbReference>
<evidence type="ECO:0000256" key="1">
    <source>
        <dbReference type="ARBA" id="ARBA00004370"/>
    </source>
</evidence>
<evidence type="ECO:0000256" key="6">
    <source>
        <dbReference type="SAM" id="Phobius"/>
    </source>
</evidence>
<dbReference type="STRING" id="675511.GCA_000341735_03139"/>
<dbReference type="InterPro" id="IPR013655">
    <property type="entry name" value="PAS_fold_3"/>
</dbReference>
<keyword evidence="6" id="KW-0812">Transmembrane</keyword>
<dbReference type="InterPro" id="IPR003660">
    <property type="entry name" value="HAMP_dom"/>
</dbReference>
<dbReference type="FunFam" id="1.10.287.950:FF:000001">
    <property type="entry name" value="Methyl-accepting chemotaxis sensory transducer"/>
    <property type="match status" value="1"/>
</dbReference>
<sequence length="870" mass="96557">MRNNEPITQNEVHFGEEDKLVSTTDLNGVITSASPAFVKISGFSEQELLKQNHNIVRHPDMPPQAFQSLWKTITSGRTWNGRIKNRCKNGDYYWVDAHVAPVYDNGKIVAYRSLRFKPTRMQIEEADKLYQEINAGRIANPFETGKLRTFLSNIKLSHKFFILVFLAVTMFAVPTGMLIVRANQETYVTEQEKLGVRYVRETIKLMQLLQQYSNINSRVLSGTEGLSDRIESISIAIDNQIKTIDTIDNELSDFALTHFWDDIKSDWQRITYRNTPKSPSEFGAEQNAGLIDKLSVFNRKLADVSGLALDPEVDTYYLMTVAINQLPDTANLFNQLINRSAHVLKRQVISPEDQAALIQLIAALHKNQTLLDESIAKISVNDDTLNNISHTLAKDAKQITQLVKDRIIDMKSPLLSLNAFIDQTDAMTARRYTASDSFNRALSDALNARIYEINSHTYTILLIVLSLFALFSVLSWFIVRGILHPVSVMVDAVGKLGRGEMPERDETDYGLEFNQLKEGLNAAVLSVQALISDSIILSQAAVEGRLETRADASKHQGDYRKIVEGINATMDAVIDPLDQVQRILMAMEQGDMTQQINERYKGQLEELRAATNNTVRKLGQTVSEVVDAAVLLNRASKQILSTSQGLSESASKQAANVEETSASIEQMAGRIDQNAENAKMTDTTAGKAAHEADEGGLAVKQTIAAMKMIADKISIIDDIAYQTNMLALNAAIEAARAGDHGKGFAVVAAEVRKLAEHSQIAAQEIGDLAENSVKTAENAGRMLDEIVPGIAKTSELVREIADASREQSSGVQQVNLTMSQINTITQQNVSVSEELAATAKDMTQRIEQLHRLMSFFQTEGRKTSPKHIHH</sequence>
<feature type="transmembrane region" description="Helical" evidence="6">
    <location>
        <begin position="458"/>
        <end position="479"/>
    </location>
</feature>
<dbReference type="Gene3D" id="3.30.450.20">
    <property type="entry name" value="PAS domain"/>
    <property type="match status" value="1"/>
</dbReference>
<dbReference type="PROSITE" id="PS50112">
    <property type="entry name" value="PAS"/>
    <property type="match status" value="1"/>
</dbReference>
<dbReference type="Gene3D" id="1.20.120.1530">
    <property type="match status" value="1"/>
</dbReference>
<gene>
    <name evidence="10" type="ORF">EQU24_21445</name>
</gene>
<dbReference type="InterPro" id="IPR051310">
    <property type="entry name" value="MCP_chemotaxis"/>
</dbReference>
<keyword evidence="11" id="KW-1185">Reference proteome</keyword>
<evidence type="ECO:0000256" key="3">
    <source>
        <dbReference type="ARBA" id="ARBA00023224"/>
    </source>
</evidence>
<dbReference type="InterPro" id="IPR035965">
    <property type="entry name" value="PAS-like_dom_sf"/>
</dbReference>
<dbReference type="CDD" id="cd00130">
    <property type="entry name" value="PAS"/>
    <property type="match status" value="1"/>
</dbReference>
<name>A0A4P9UXF4_METBY</name>
<keyword evidence="2" id="KW-0145">Chemotaxis</keyword>
<dbReference type="SUPFAM" id="SSF55785">
    <property type="entry name" value="PYP-like sensor domain (PAS domain)"/>
    <property type="match status" value="1"/>
</dbReference>
<dbReference type="InterPro" id="IPR000014">
    <property type="entry name" value="PAS"/>
</dbReference>
<dbReference type="GO" id="GO:0007165">
    <property type="term" value="P:signal transduction"/>
    <property type="evidence" value="ECO:0007669"/>
    <property type="project" value="UniProtKB-KW"/>
</dbReference>
<keyword evidence="6" id="KW-0472">Membrane</keyword>
<dbReference type="Pfam" id="PF08447">
    <property type="entry name" value="PAS_3"/>
    <property type="match status" value="1"/>
</dbReference>
<comment type="subcellular location">
    <subcellularLocation>
        <location evidence="1">Membrane</location>
    </subcellularLocation>
</comment>
<proteinExistence type="inferred from homology"/>
<dbReference type="SMART" id="SM00304">
    <property type="entry name" value="HAMP"/>
    <property type="match status" value="2"/>
</dbReference>
<dbReference type="PROSITE" id="PS50885">
    <property type="entry name" value="HAMP"/>
    <property type="match status" value="2"/>
</dbReference>
<dbReference type="PANTHER" id="PTHR43531:SF11">
    <property type="entry name" value="METHYL-ACCEPTING CHEMOTAXIS PROTEIN 3"/>
    <property type="match status" value="1"/>
</dbReference>
<dbReference type="Pfam" id="PF00015">
    <property type="entry name" value="MCPsignal"/>
    <property type="match status" value="1"/>
</dbReference>
<comment type="similarity">
    <text evidence="4">Belongs to the methyl-accepting chemotaxis (MCP) protein family.</text>
</comment>
<keyword evidence="3 5" id="KW-0807">Transducer</keyword>
<dbReference type="GO" id="GO:0006935">
    <property type="term" value="P:chemotaxis"/>
    <property type="evidence" value="ECO:0007669"/>
    <property type="project" value="UniProtKB-KW"/>
</dbReference>
<feature type="domain" description="HAMP" evidence="9">
    <location>
        <begin position="480"/>
        <end position="532"/>
    </location>
</feature>
<dbReference type="PROSITE" id="PS50111">
    <property type="entry name" value="CHEMOTAXIS_TRANSDUC_2"/>
    <property type="match status" value="1"/>
</dbReference>
<dbReference type="CDD" id="cd11386">
    <property type="entry name" value="MCP_signal"/>
    <property type="match status" value="1"/>
</dbReference>
<dbReference type="OrthoDB" id="5573773at2"/>
<dbReference type="KEGG" id="mbur:EQU24_21445"/>
<dbReference type="Pfam" id="PF18947">
    <property type="entry name" value="HAMP_2"/>
    <property type="match status" value="1"/>
</dbReference>
<evidence type="ECO:0000259" key="9">
    <source>
        <dbReference type="PROSITE" id="PS50885"/>
    </source>
</evidence>
<dbReference type="GO" id="GO:0005886">
    <property type="term" value="C:plasma membrane"/>
    <property type="evidence" value="ECO:0007669"/>
    <property type="project" value="TreeGrafter"/>
</dbReference>
<protein>
    <submittedName>
        <fullName evidence="10">PAS domain S-box protein</fullName>
    </submittedName>
</protein>
<reference evidence="11" key="1">
    <citation type="journal article" date="2019" name="J. Bacteriol.">
        <title>A Mutagenic Screen Identifies a TonB-Dependent Receptor Required for the Lanthanide Metal Switch in the Type I Methanotroph 'Methylotuvimicrobium buryatense' 5GB1C.</title>
        <authorList>
            <person name="Groom J.D."/>
            <person name="Ford S.M."/>
            <person name="Pesesky M.W."/>
            <person name="Lidstrom M.E."/>
        </authorList>
    </citation>
    <scope>NUCLEOTIDE SEQUENCE [LARGE SCALE GENOMIC DNA]</scope>
    <source>
        <strain evidence="11">5GB1C</strain>
    </source>
</reference>
<keyword evidence="6" id="KW-1133">Transmembrane helix</keyword>
<accession>A0A4P9UXF4</accession>
<evidence type="ECO:0000259" key="8">
    <source>
        <dbReference type="PROSITE" id="PS50112"/>
    </source>
</evidence>
<evidence type="ECO:0000256" key="4">
    <source>
        <dbReference type="ARBA" id="ARBA00029447"/>
    </source>
</evidence>
<dbReference type="SMART" id="SM00283">
    <property type="entry name" value="MA"/>
    <property type="match status" value="1"/>
</dbReference>
<evidence type="ECO:0000256" key="2">
    <source>
        <dbReference type="ARBA" id="ARBA00022500"/>
    </source>
</evidence>
<feature type="domain" description="PAS" evidence="8">
    <location>
        <begin position="25"/>
        <end position="76"/>
    </location>
</feature>
<evidence type="ECO:0000313" key="10">
    <source>
        <dbReference type="EMBL" id="QCW84516.1"/>
    </source>
</evidence>
<feature type="domain" description="Methyl-accepting transducer" evidence="7">
    <location>
        <begin position="628"/>
        <end position="843"/>
    </location>
</feature>
<feature type="domain" description="HAMP" evidence="9">
    <location>
        <begin position="571"/>
        <end position="623"/>
    </location>
</feature>
<dbReference type="GO" id="GO:0004888">
    <property type="term" value="F:transmembrane signaling receptor activity"/>
    <property type="evidence" value="ECO:0007669"/>
    <property type="project" value="TreeGrafter"/>
</dbReference>
<dbReference type="PANTHER" id="PTHR43531">
    <property type="entry name" value="PROTEIN ICFG"/>
    <property type="match status" value="1"/>
</dbReference>
<feature type="transmembrane region" description="Helical" evidence="6">
    <location>
        <begin position="160"/>
        <end position="180"/>
    </location>
</feature>
<organism evidence="10 11">
    <name type="scientific">Methylotuvimicrobium buryatense</name>
    <name type="common">Methylomicrobium buryatense</name>
    <dbReference type="NCBI Taxonomy" id="95641"/>
    <lineage>
        <taxon>Bacteria</taxon>
        <taxon>Pseudomonadati</taxon>
        <taxon>Pseudomonadota</taxon>
        <taxon>Gammaproteobacteria</taxon>
        <taxon>Methylococcales</taxon>
        <taxon>Methylococcaceae</taxon>
        <taxon>Methylotuvimicrobium</taxon>
    </lineage>
</organism>
<dbReference type="AlphaFoldDB" id="A0A4P9UXF4"/>
<evidence type="ECO:0000256" key="5">
    <source>
        <dbReference type="PROSITE-ProRule" id="PRU00284"/>
    </source>
</evidence>
<dbReference type="Gene3D" id="1.10.287.950">
    <property type="entry name" value="Methyl-accepting chemotaxis protein"/>
    <property type="match status" value="1"/>
</dbReference>
<dbReference type="RefSeq" id="WP_017841594.1">
    <property type="nucleotide sequence ID" value="NZ_CP035467.1"/>
</dbReference>
<dbReference type="InterPro" id="IPR004089">
    <property type="entry name" value="MCPsignal_dom"/>
</dbReference>
<dbReference type="SUPFAM" id="SSF58104">
    <property type="entry name" value="Methyl-accepting chemotaxis protein (MCP) signaling domain"/>
    <property type="match status" value="1"/>
</dbReference>
<evidence type="ECO:0000259" key="7">
    <source>
        <dbReference type="PROSITE" id="PS50111"/>
    </source>
</evidence>